<organism>
    <name type="scientific">Pediculus humanus subsp. corporis</name>
    <name type="common">Body louse</name>
    <dbReference type="NCBI Taxonomy" id="121224"/>
    <lineage>
        <taxon>Eukaryota</taxon>
        <taxon>Metazoa</taxon>
        <taxon>Ecdysozoa</taxon>
        <taxon>Arthropoda</taxon>
        <taxon>Hexapoda</taxon>
        <taxon>Insecta</taxon>
        <taxon>Pterygota</taxon>
        <taxon>Neoptera</taxon>
        <taxon>Paraneoptera</taxon>
        <taxon>Psocodea</taxon>
        <taxon>Troctomorpha</taxon>
        <taxon>Phthiraptera</taxon>
        <taxon>Anoplura</taxon>
        <taxon>Pediculidae</taxon>
        <taxon>Pediculus</taxon>
    </lineage>
</organism>
<evidence type="ECO:0000313" key="16">
    <source>
        <dbReference type="EMBL" id="EEB18190.1"/>
    </source>
</evidence>
<dbReference type="GO" id="GO:0016791">
    <property type="term" value="F:phosphatase activity"/>
    <property type="evidence" value="ECO:0007669"/>
    <property type="project" value="InterPro"/>
</dbReference>
<dbReference type="InterPro" id="IPR023214">
    <property type="entry name" value="HAD_sf"/>
</dbReference>
<evidence type="ECO:0000256" key="12">
    <source>
        <dbReference type="ARBA" id="ARBA00039357"/>
    </source>
</evidence>
<dbReference type="HOGENOM" id="CLU_043473_4_0_1"/>
<dbReference type="eggNOG" id="KOG3040">
    <property type="taxonomic scope" value="Eukaryota"/>
</dbReference>
<dbReference type="RefSeq" id="XP_002430928.1">
    <property type="nucleotide sequence ID" value="XM_002430883.1"/>
</dbReference>
<evidence type="ECO:0000256" key="3">
    <source>
        <dbReference type="ARBA" id="ARBA00004496"/>
    </source>
</evidence>
<dbReference type="GO" id="GO:0004427">
    <property type="term" value="F:inorganic diphosphate phosphatase activity"/>
    <property type="evidence" value="ECO:0007669"/>
    <property type="project" value="UniProtKB-EC"/>
</dbReference>
<dbReference type="FunCoup" id="E0VXT4">
    <property type="interactions" value="497"/>
</dbReference>
<dbReference type="NCBIfam" id="TIGR01460">
    <property type="entry name" value="HAD-SF-IIA"/>
    <property type="match status" value="1"/>
</dbReference>
<dbReference type="CDD" id="cd07509">
    <property type="entry name" value="HAD_PPase"/>
    <property type="match status" value="1"/>
</dbReference>
<reference evidence="16" key="2">
    <citation type="submission" date="2007-04" db="EMBL/GenBank/DDBJ databases">
        <title>The genome of the human body louse.</title>
        <authorList>
            <consortium name="The Human Body Louse Genome Consortium"/>
            <person name="Kirkness E."/>
            <person name="Walenz B."/>
            <person name="Hass B."/>
            <person name="Bruggner R."/>
            <person name="Strausberg R."/>
        </authorList>
    </citation>
    <scope>NUCLEOTIDE SEQUENCE</scope>
    <source>
        <strain evidence="16">USDA</strain>
    </source>
</reference>
<dbReference type="GeneID" id="8231623"/>
<dbReference type="Pfam" id="PF13242">
    <property type="entry name" value="Hydrolase_like"/>
    <property type="match status" value="1"/>
</dbReference>
<dbReference type="EC" id="3.6.1.1" evidence="5"/>
<evidence type="ECO:0000259" key="15">
    <source>
        <dbReference type="PROSITE" id="PS50801"/>
    </source>
</evidence>
<comment type="subcellular location">
    <subcellularLocation>
        <location evidence="3">Cytoplasm</location>
    </subcellularLocation>
    <subcellularLocation>
        <location evidence="2">Nucleus</location>
    </subcellularLocation>
</comment>
<dbReference type="InParanoid" id="E0VXT4"/>
<dbReference type="Pfam" id="PF13344">
    <property type="entry name" value="Hydrolase_6"/>
    <property type="match status" value="1"/>
</dbReference>
<evidence type="ECO:0000256" key="1">
    <source>
        <dbReference type="ARBA" id="ARBA00001946"/>
    </source>
</evidence>
<dbReference type="GO" id="GO:0046872">
    <property type="term" value="F:metal ion binding"/>
    <property type="evidence" value="ECO:0007669"/>
    <property type="project" value="UniProtKB-KW"/>
</dbReference>
<dbReference type="GO" id="GO:0005737">
    <property type="term" value="C:cytoplasm"/>
    <property type="evidence" value="ECO:0007669"/>
    <property type="project" value="UniProtKB-SubCell"/>
</dbReference>
<keyword evidence="10" id="KW-0539">Nucleus</keyword>
<sequence length="291" mass="32564">MEISCCLHLLPFIAILLRMITGIKYFNVNMTAIGQTVRTVLIDLSGTLHIENSVITGSIEALKKLRDSNVKVKFVTNTTKESRKFLYERLKNLGFELEPEEIFTSLHAARDLLTKEKLKPMLMIDKGAWDDFSEFSNINENEYDAVVIGLAPSEFHYSQLNKAFRLIMDGAKLIAIHEARYFKEPDGLSLGPGTFVKGLEYATECKALVVGKPTKSFFQAALGNDDPNYAAMIGDDVRDDVNGAQQLGMKGFLVKTGKYRNGDEYKISPPPFEICENFSAAVQKIISMNQN</sequence>
<evidence type="ECO:0000256" key="9">
    <source>
        <dbReference type="ARBA" id="ARBA00022842"/>
    </source>
</evidence>
<dbReference type="PANTHER" id="PTHR19288">
    <property type="entry name" value="4-NITROPHENYLPHOSPHATASE-RELATED"/>
    <property type="match status" value="1"/>
</dbReference>
<name>E0VXT4_PEDHC</name>
<evidence type="ECO:0000256" key="14">
    <source>
        <dbReference type="ARBA" id="ARBA00047820"/>
    </source>
</evidence>
<dbReference type="InterPro" id="IPR002645">
    <property type="entry name" value="STAS_dom"/>
</dbReference>
<dbReference type="InterPro" id="IPR006355">
    <property type="entry name" value="LHPP/HDHD2"/>
</dbReference>
<dbReference type="EMBL" id="DS235840">
    <property type="protein sequence ID" value="EEB18190.1"/>
    <property type="molecule type" value="Genomic_DNA"/>
</dbReference>
<keyword evidence="18" id="KW-1185">Reference proteome</keyword>
<evidence type="ECO:0000313" key="18">
    <source>
        <dbReference type="Proteomes" id="UP000009046"/>
    </source>
</evidence>
<dbReference type="FunFam" id="3.40.50.1000:FF:000051">
    <property type="entry name" value="Phospholysine phosphohistidine inorganic pyrophosphate phosphatase"/>
    <property type="match status" value="1"/>
</dbReference>
<dbReference type="PANTHER" id="PTHR19288:SF46">
    <property type="entry name" value="HALOACID DEHALOGENASE-LIKE HYDROLASE DOMAIN-CONTAINING PROTEIN 2"/>
    <property type="match status" value="1"/>
</dbReference>
<evidence type="ECO:0000256" key="2">
    <source>
        <dbReference type="ARBA" id="ARBA00004123"/>
    </source>
</evidence>
<dbReference type="PROSITE" id="PS50801">
    <property type="entry name" value="STAS"/>
    <property type="match status" value="1"/>
</dbReference>
<dbReference type="AlphaFoldDB" id="E0VXT4"/>
<keyword evidence="7" id="KW-0479">Metal-binding</keyword>
<reference evidence="16" key="1">
    <citation type="submission" date="2007-04" db="EMBL/GenBank/DDBJ databases">
        <title>Annotation of Pediculus humanus corporis strain USDA.</title>
        <authorList>
            <person name="Kirkness E."/>
            <person name="Hannick L."/>
            <person name="Hass B."/>
            <person name="Bruggner R."/>
            <person name="Lawson D."/>
            <person name="Bidwell S."/>
            <person name="Joardar V."/>
            <person name="Caler E."/>
            <person name="Walenz B."/>
            <person name="Inman J."/>
            <person name="Schobel S."/>
            <person name="Galinsky K."/>
            <person name="Amedeo P."/>
            <person name="Strausberg R."/>
        </authorList>
    </citation>
    <scope>NUCLEOTIDE SEQUENCE</scope>
    <source>
        <strain evidence="16">USDA</strain>
    </source>
</reference>
<dbReference type="Gene3D" id="3.40.50.1000">
    <property type="entry name" value="HAD superfamily/HAD-like"/>
    <property type="match status" value="2"/>
</dbReference>
<keyword evidence="8" id="KW-0378">Hydrolase</keyword>
<dbReference type="InterPro" id="IPR036412">
    <property type="entry name" value="HAD-like_sf"/>
</dbReference>
<dbReference type="Proteomes" id="UP000009046">
    <property type="component" value="Unassembled WGS sequence"/>
</dbReference>
<dbReference type="STRING" id="121224.E0VXT4"/>
<dbReference type="EMBL" id="AAZO01006129">
    <property type="status" value="NOT_ANNOTATED_CDS"/>
    <property type="molecule type" value="Genomic_DNA"/>
</dbReference>
<protein>
    <recommendedName>
        <fullName evidence="13">Haloacid dehalogenase-like hydrolase domain-containing protein 2</fullName>
        <ecNumber evidence="5">3.6.1.1</ecNumber>
    </recommendedName>
    <alternativeName>
        <fullName evidence="12">Phospholysine phosphohistidine inorganic pyrophosphate phosphatase</fullName>
    </alternativeName>
</protein>
<dbReference type="GO" id="GO:0005634">
    <property type="term" value="C:nucleus"/>
    <property type="evidence" value="ECO:0007669"/>
    <property type="project" value="UniProtKB-SubCell"/>
</dbReference>
<accession>E0VXT4</accession>
<comment type="similarity">
    <text evidence="4">Belongs to the HAD-like hydrolase superfamily.</text>
</comment>
<dbReference type="EnsemblMetazoa" id="PHUM504160-RA">
    <property type="protein sequence ID" value="PHUM504160-PA"/>
    <property type="gene ID" value="PHUM504160"/>
</dbReference>
<reference evidence="17" key="3">
    <citation type="submission" date="2021-02" db="UniProtKB">
        <authorList>
            <consortium name="EnsemblMetazoa"/>
        </authorList>
    </citation>
    <scope>IDENTIFICATION</scope>
    <source>
        <strain evidence="17">USDA</strain>
    </source>
</reference>
<evidence type="ECO:0000256" key="13">
    <source>
        <dbReference type="ARBA" id="ARBA00039666"/>
    </source>
</evidence>
<gene>
    <name evidence="17" type="primary">8231623</name>
    <name evidence="16" type="ORF">Phum_PHUM504160</name>
</gene>
<evidence type="ECO:0000313" key="17">
    <source>
        <dbReference type="EnsemblMetazoa" id="PHUM504160-PA"/>
    </source>
</evidence>
<dbReference type="KEGG" id="phu:Phum_PHUM504160"/>
<feature type="domain" description="STAS" evidence="15">
    <location>
        <begin position="1"/>
        <end position="113"/>
    </location>
</feature>
<dbReference type="OMA" id="RKPIESW"/>
<dbReference type="VEuPathDB" id="VectorBase:PHUM504160"/>
<evidence type="ECO:0000256" key="5">
    <source>
        <dbReference type="ARBA" id="ARBA00012146"/>
    </source>
</evidence>
<dbReference type="OrthoDB" id="426235at2759"/>
<dbReference type="SUPFAM" id="SSF56784">
    <property type="entry name" value="HAD-like"/>
    <property type="match status" value="1"/>
</dbReference>
<comment type="cofactor">
    <cofactor evidence="1">
        <name>Mg(2+)</name>
        <dbReference type="ChEBI" id="CHEBI:18420"/>
    </cofactor>
</comment>
<dbReference type="InterPro" id="IPR006357">
    <property type="entry name" value="HAD-SF_hydro_IIA"/>
</dbReference>
<keyword evidence="9" id="KW-0460">Magnesium</keyword>
<evidence type="ECO:0000256" key="10">
    <source>
        <dbReference type="ARBA" id="ARBA00023242"/>
    </source>
</evidence>
<evidence type="ECO:0000256" key="8">
    <source>
        <dbReference type="ARBA" id="ARBA00022801"/>
    </source>
</evidence>
<comment type="catalytic activity">
    <reaction evidence="14">
        <text>diphosphate + H2O = 2 phosphate + H(+)</text>
        <dbReference type="Rhea" id="RHEA:24576"/>
        <dbReference type="ChEBI" id="CHEBI:15377"/>
        <dbReference type="ChEBI" id="CHEBI:15378"/>
        <dbReference type="ChEBI" id="CHEBI:33019"/>
        <dbReference type="ChEBI" id="CHEBI:43474"/>
        <dbReference type="EC" id="3.6.1.1"/>
    </reaction>
</comment>
<evidence type="ECO:0000256" key="11">
    <source>
        <dbReference type="ARBA" id="ARBA00037258"/>
    </source>
</evidence>
<keyword evidence="6" id="KW-0963">Cytoplasm</keyword>
<dbReference type="NCBIfam" id="TIGR01458">
    <property type="entry name" value="HAD-SF-IIA-hyp3"/>
    <property type="match status" value="1"/>
</dbReference>
<evidence type="ECO:0000256" key="6">
    <source>
        <dbReference type="ARBA" id="ARBA00022490"/>
    </source>
</evidence>
<dbReference type="CTD" id="8231623"/>
<evidence type="ECO:0000256" key="7">
    <source>
        <dbReference type="ARBA" id="ARBA00022723"/>
    </source>
</evidence>
<comment type="function">
    <text evidence="11">Phosphatase that hydrolyzes imidodiphosphate, 3-phosphohistidine and 6-phospholysine. Has broad substrate specificity and can also hydrolyze inorganic diphosphate, but with lower efficiency.</text>
</comment>
<evidence type="ECO:0000256" key="4">
    <source>
        <dbReference type="ARBA" id="ARBA00007958"/>
    </source>
</evidence>
<proteinExistence type="inferred from homology"/>